<gene>
    <name evidence="2" type="ORF">CAUJ_LOCUS529</name>
</gene>
<evidence type="ECO:0000313" key="3">
    <source>
        <dbReference type="Proteomes" id="UP000835052"/>
    </source>
</evidence>
<accession>A0A8S1GS99</accession>
<evidence type="ECO:0000313" key="2">
    <source>
        <dbReference type="EMBL" id="CAD6184610.1"/>
    </source>
</evidence>
<name>A0A8S1GS99_9PELO</name>
<dbReference type="AlphaFoldDB" id="A0A8S1GS99"/>
<dbReference type="Proteomes" id="UP000835052">
    <property type="component" value="Unassembled WGS sequence"/>
</dbReference>
<proteinExistence type="predicted"/>
<organism evidence="2 3">
    <name type="scientific">Caenorhabditis auriculariae</name>
    <dbReference type="NCBI Taxonomy" id="2777116"/>
    <lineage>
        <taxon>Eukaryota</taxon>
        <taxon>Metazoa</taxon>
        <taxon>Ecdysozoa</taxon>
        <taxon>Nematoda</taxon>
        <taxon>Chromadorea</taxon>
        <taxon>Rhabditida</taxon>
        <taxon>Rhabditina</taxon>
        <taxon>Rhabditomorpha</taxon>
        <taxon>Rhabditoidea</taxon>
        <taxon>Rhabditidae</taxon>
        <taxon>Peloderinae</taxon>
        <taxon>Caenorhabditis</taxon>
    </lineage>
</organism>
<keyword evidence="3" id="KW-1185">Reference proteome</keyword>
<protein>
    <submittedName>
        <fullName evidence="2">Uncharacterized protein</fullName>
    </submittedName>
</protein>
<reference evidence="2" key="1">
    <citation type="submission" date="2020-10" db="EMBL/GenBank/DDBJ databases">
        <authorList>
            <person name="Kikuchi T."/>
        </authorList>
    </citation>
    <scope>NUCLEOTIDE SEQUENCE</scope>
    <source>
        <strain evidence="2">NKZ352</strain>
    </source>
</reference>
<comment type="caution">
    <text evidence="2">The sequence shown here is derived from an EMBL/GenBank/DDBJ whole genome shotgun (WGS) entry which is preliminary data.</text>
</comment>
<sequence length="66" mass="7725">MRSSKPIRHSCNSTEDGLQRYPDQGLDETNKNYANKNVSEQERNKSFSTPPYIICKSESDNHRKFF</sequence>
<dbReference type="EMBL" id="CAJGYM010000001">
    <property type="protein sequence ID" value="CAD6184610.1"/>
    <property type="molecule type" value="Genomic_DNA"/>
</dbReference>
<evidence type="ECO:0000256" key="1">
    <source>
        <dbReference type="SAM" id="MobiDB-lite"/>
    </source>
</evidence>
<feature type="region of interest" description="Disordered" evidence="1">
    <location>
        <begin position="1"/>
        <end position="51"/>
    </location>
</feature>